<dbReference type="PANTHER" id="PTHR22893">
    <property type="entry name" value="NADH OXIDOREDUCTASE-RELATED"/>
    <property type="match status" value="1"/>
</dbReference>
<dbReference type="Proteomes" id="UP000887226">
    <property type="component" value="Unassembled WGS sequence"/>
</dbReference>
<proteinExistence type="predicted"/>
<organism evidence="1 2">
    <name type="scientific">Calycina marina</name>
    <dbReference type="NCBI Taxonomy" id="1763456"/>
    <lineage>
        <taxon>Eukaryota</taxon>
        <taxon>Fungi</taxon>
        <taxon>Dikarya</taxon>
        <taxon>Ascomycota</taxon>
        <taxon>Pezizomycotina</taxon>
        <taxon>Leotiomycetes</taxon>
        <taxon>Helotiales</taxon>
        <taxon>Pezizellaceae</taxon>
        <taxon>Calycina</taxon>
    </lineage>
</organism>
<name>A0A9P7Z1S4_9HELO</name>
<accession>A0A9P7Z1S4</accession>
<dbReference type="PANTHER" id="PTHR22893:SF93">
    <property type="entry name" value="HYPOTHETICAL OXIDOREDUCTASE (EUROFUNG)"/>
    <property type="match status" value="1"/>
</dbReference>
<evidence type="ECO:0000313" key="2">
    <source>
        <dbReference type="Proteomes" id="UP000887226"/>
    </source>
</evidence>
<dbReference type="Gene3D" id="3.20.20.70">
    <property type="entry name" value="Aldolase class I"/>
    <property type="match status" value="1"/>
</dbReference>
<protein>
    <submittedName>
        <fullName evidence="1">Uncharacterized protein</fullName>
    </submittedName>
</protein>
<reference evidence="1" key="1">
    <citation type="journal article" date="2021" name="IMA Fungus">
        <title>Genomic characterization of three marine fungi, including Emericellopsis atlantica sp. nov. with signatures of a generalist lifestyle and marine biomass degradation.</title>
        <authorList>
            <person name="Hagestad O.C."/>
            <person name="Hou L."/>
            <person name="Andersen J.H."/>
            <person name="Hansen E.H."/>
            <person name="Altermark B."/>
            <person name="Li C."/>
            <person name="Kuhnert E."/>
            <person name="Cox R.J."/>
            <person name="Crous P.W."/>
            <person name="Spatafora J.W."/>
            <person name="Lail K."/>
            <person name="Amirebrahimi M."/>
            <person name="Lipzen A."/>
            <person name="Pangilinan J."/>
            <person name="Andreopoulos W."/>
            <person name="Hayes R.D."/>
            <person name="Ng V."/>
            <person name="Grigoriev I.V."/>
            <person name="Jackson S.A."/>
            <person name="Sutton T.D.S."/>
            <person name="Dobson A.D.W."/>
            <person name="Rama T."/>
        </authorList>
    </citation>
    <scope>NUCLEOTIDE SEQUENCE</scope>
    <source>
        <strain evidence="1">TRa3180A</strain>
    </source>
</reference>
<comment type="caution">
    <text evidence="1">The sequence shown here is derived from an EMBL/GenBank/DDBJ whole genome shotgun (WGS) entry which is preliminary data.</text>
</comment>
<dbReference type="SUPFAM" id="SSF51395">
    <property type="entry name" value="FMN-linked oxidoreductases"/>
    <property type="match status" value="1"/>
</dbReference>
<sequence>MEDATLKTFRDIFDDTPLFSPGGWNETNVWGVIEDNQYSALAVGRYYTSKPDLVERLRLGFPLNNYDRATFHGPMKDRKAGHLDYPTMGEMKQKFA</sequence>
<dbReference type="GO" id="GO:0010181">
    <property type="term" value="F:FMN binding"/>
    <property type="evidence" value="ECO:0007669"/>
    <property type="project" value="InterPro"/>
</dbReference>
<gene>
    <name evidence="1" type="ORF">BJ878DRAFT_542920</name>
</gene>
<dbReference type="OrthoDB" id="276546at2759"/>
<dbReference type="EMBL" id="MU253951">
    <property type="protein sequence ID" value="KAG9243787.1"/>
    <property type="molecule type" value="Genomic_DNA"/>
</dbReference>
<dbReference type="AlphaFoldDB" id="A0A9P7Z1S4"/>
<dbReference type="InterPro" id="IPR013785">
    <property type="entry name" value="Aldolase_TIM"/>
</dbReference>
<dbReference type="GO" id="GO:0016491">
    <property type="term" value="F:oxidoreductase activity"/>
    <property type="evidence" value="ECO:0007669"/>
    <property type="project" value="InterPro"/>
</dbReference>
<keyword evidence="2" id="KW-1185">Reference proteome</keyword>
<evidence type="ECO:0000313" key="1">
    <source>
        <dbReference type="EMBL" id="KAG9243787.1"/>
    </source>
</evidence>
<dbReference type="InterPro" id="IPR045247">
    <property type="entry name" value="Oye-like"/>
</dbReference>